<evidence type="ECO:0000256" key="1">
    <source>
        <dbReference type="SAM" id="SignalP"/>
    </source>
</evidence>
<proteinExistence type="predicted"/>
<reference evidence="2 3" key="1">
    <citation type="journal article" date="2016" name="Proc. Natl. Acad. Sci. U.S.A.">
        <title>Lipid metabolic changes in an early divergent fungus govern the establishment of a mutualistic symbiosis with endobacteria.</title>
        <authorList>
            <person name="Lastovetsky O.A."/>
            <person name="Gaspar M.L."/>
            <person name="Mondo S.J."/>
            <person name="LaButti K.M."/>
            <person name="Sandor L."/>
            <person name="Grigoriev I.V."/>
            <person name="Henry S.A."/>
            <person name="Pawlowska T.E."/>
        </authorList>
    </citation>
    <scope>NUCLEOTIDE SEQUENCE [LARGE SCALE GENOMIC DNA]</scope>
    <source>
        <strain evidence="2 3">ATCC 11559</strain>
    </source>
</reference>
<gene>
    <name evidence="2" type="ORF">BCV71DRAFT_231696</name>
</gene>
<feature type="chain" id="PRO_5012032476" evidence="1">
    <location>
        <begin position="24"/>
        <end position="194"/>
    </location>
</feature>
<dbReference type="VEuPathDB" id="FungiDB:BCV72DRAFT_219804"/>
<keyword evidence="1" id="KW-0732">Signal</keyword>
<dbReference type="EMBL" id="KV921270">
    <property type="protein sequence ID" value="ORE22143.1"/>
    <property type="molecule type" value="Genomic_DNA"/>
</dbReference>
<feature type="signal peptide" evidence="1">
    <location>
        <begin position="1"/>
        <end position="23"/>
    </location>
</feature>
<name>A0A1X0SD13_RHIZD</name>
<evidence type="ECO:0000313" key="3">
    <source>
        <dbReference type="Proteomes" id="UP000242381"/>
    </source>
</evidence>
<dbReference type="OMA" id="TEMEVDY"/>
<sequence>MTIYTSRGSMMILLNSLIQPCMFTVISNNVGITHGLIKLGNGANRIMTTGNNGGSSEYSEALSIELFNRLVGLNLVKTETEMKVAEGPLLDYAAMYNNALTVGVSVTRAVAFNRPYTKYDADKLLKRKLNAMVKANQGIQIDKYILHIWTQSGKTASIVKRITRKYAKDYKDVIVLISIVNTDSIFFNKYPLRS</sequence>
<organism evidence="2 3">
    <name type="scientific">Rhizopus microsporus</name>
    <dbReference type="NCBI Taxonomy" id="58291"/>
    <lineage>
        <taxon>Eukaryota</taxon>
        <taxon>Fungi</taxon>
        <taxon>Fungi incertae sedis</taxon>
        <taxon>Mucoromycota</taxon>
        <taxon>Mucoromycotina</taxon>
        <taxon>Mucoromycetes</taxon>
        <taxon>Mucorales</taxon>
        <taxon>Mucorineae</taxon>
        <taxon>Rhizopodaceae</taxon>
        <taxon>Rhizopus</taxon>
    </lineage>
</organism>
<dbReference type="Proteomes" id="UP000242381">
    <property type="component" value="Unassembled WGS sequence"/>
</dbReference>
<dbReference type="AlphaFoldDB" id="A0A1X0SD13"/>
<accession>A0A1X0SD13</accession>
<protein>
    <submittedName>
        <fullName evidence="2">Uncharacterized protein</fullName>
    </submittedName>
</protein>
<evidence type="ECO:0000313" key="2">
    <source>
        <dbReference type="EMBL" id="ORE22143.1"/>
    </source>
</evidence>